<dbReference type="SUPFAM" id="SSF55785">
    <property type="entry name" value="PYP-like sensor domain (PAS domain)"/>
    <property type="match status" value="2"/>
</dbReference>
<dbReference type="RefSeq" id="WP_012899354.1">
    <property type="nucleotide sequence ID" value="NC_013665.1"/>
</dbReference>
<dbReference type="KEGG" id="mpd:MCP_0602"/>
<proteinExistence type="predicted"/>
<dbReference type="eggNOG" id="arCOG06515">
    <property type="taxonomic scope" value="Archaea"/>
</dbReference>
<keyword evidence="4" id="KW-0808">Transferase</keyword>
<dbReference type="NCBIfam" id="TIGR00229">
    <property type="entry name" value="sensory_box"/>
    <property type="match status" value="2"/>
</dbReference>
<dbReference type="Gene3D" id="2.10.70.100">
    <property type="match status" value="1"/>
</dbReference>
<dbReference type="InterPro" id="IPR000014">
    <property type="entry name" value="PAS"/>
</dbReference>
<evidence type="ECO:0000256" key="5">
    <source>
        <dbReference type="ARBA" id="ARBA00022777"/>
    </source>
</evidence>
<dbReference type="InterPro" id="IPR001610">
    <property type="entry name" value="PAC"/>
</dbReference>
<dbReference type="InterPro" id="IPR013655">
    <property type="entry name" value="PAS_fold_3"/>
</dbReference>
<dbReference type="InterPro" id="IPR005467">
    <property type="entry name" value="His_kinase_dom"/>
</dbReference>
<dbReference type="InterPro" id="IPR004358">
    <property type="entry name" value="Sig_transdc_His_kin-like_C"/>
</dbReference>
<keyword evidence="5 8" id="KW-0418">Kinase</keyword>
<dbReference type="InterPro" id="IPR036890">
    <property type="entry name" value="HATPase_C_sf"/>
</dbReference>
<protein>
    <recommendedName>
        <fullName evidence="2">histidine kinase</fullName>
        <ecNumber evidence="2">2.7.13.3</ecNumber>
    </recommendedName>
</protein>
<dbReference type="Proteomes" id="UP000001882">
    <property type="component" value="Chromosome"/>
</dbReference>
<reference evidence="8 9" key="2">
    <citation type="journal article" date="2008" name="Int. J. Syst. Evol. Microbiol.">
        <title>Methanocella paludicola gen. nov., sp. nov., a methane-producing archaeon, the first isolate of the lineage 'Rice Cluster I', and proposal of the new archaeal order Methanocellales ord. nov.</title>
        <authorList>
            <person name="Sakai S."/>
            <person name="Imachi H."/>
            <person name="Hanada S."/>
            <person name="Ohashi A."/>
            <person name="Harada H."/>
            <person name="Kamagata Y."/>
        </authorList>
    </citation>
    <scope>NUCLEOTIDE SEQUENCE [LARGE SCALE GENOMIC DNA]</scope>
    <source>
        <strain evidence="9">DSM 17711 / JCM 13418 / NBRC 101707 / SANAE</strain>
    </source>
</reference>
<dbReference type="Pfam" id="PF08447">
    <property type="entry name" value="PAS_3"/>
    <property type="match status" value="1"/>
</dbReference>
<evidence type="ECO:0000256" key="1">
    <source>
        <dbReference type="ARBA" id="ARBA00000085"/>
    </source>
</evidence>
<feature type="domain" description="Histidine kinase" evidence="6">
    <location>
        <begin position="301"/>
        <end position="521"/>
    </location>
</feature>
<keyword evidence="3" id="KW-0597">Phosphoprotein</keyword>
<dbReference type="PRINTS" id="PR00344">
    <property type="entry name" value="BCTRLSENSOR"/>
</dbReference>
<reference evidence="8 9" key="1">
    <citation type="journal article" date="2007" name="Appl. Environ. Microbiol.">
        <title>Isolation of key methanogens for global methane emission from rice paddy fields: a novel isolate affiliated with the clone cluster rice cluster I.</title>
        <authorList>
            <person name="Sakai S."/>
            <person name="Imachi H."/>
            <person name="Sekiguchi Y."/>
            <person name="Ohashi A."/>
            <person name="Harada H."/>
            <person name="Kamagata Y."/>
        </authorList>
    </citation>
    <scope>NUCLEOTIDE SEQUENCE [LARGE SCALE GENOMIC DNA]</scope>
    <source>
        <strain evidence="9">DSM 17711 / JCM 13418 / NBRC 101707 / SANAE</strain>
    </source>
</reference>
<dbReference type="CDD" id="cd00075">
    <property type="entry name" value="HATPase"/>
    <property type="match status" value="1"/>
</dbReference>
<evidence type="ECO:0000256" key="2">
    <source>
        <dbReference type="ARBA" id="ARBA00012438"/>
    </source>
</evidence>
<dbReference type="PROSITE" id="PS50109">
    <property type="entry name" value="HIS_KIN"/>
    <property type="match status" value="1"/>
</dbReference>
<dbReference type="OrthoDB" id="124332at2157"/>
<feature type="domain" description="PAC" evidence="7">
    <location>
        <begin position="111"/>
        <end position="161"/>
    </location>
</feature>
<dbReference type="Gene3D" id="3.30.450.20">
    <property type="entry name" value="PAS domain"/>
    <property type="match status" value="2"/>
</dbReference>
<dbReference type="CDD" id="cd00130">
    <property type="entry name" value="PAS"/>
    <property type="match status" value="1"/>
</dbReference>
<name>D1YW52_METPS</name>
<accession>D1YW52</accession>
<dbReference type="GeneID" id="8680663"/>
<dbReference type="Gene3D" id="3.30.565.10">
    <property type="entry name" value="Histidine kinase-like ATPase, C-terminal domain"/>
    <property type="match status" value="1"/>
</dbReference>
<dbReference type="SMART" id="SM00091">
    <property type="entry name" value="PAS"/>
    <property type="match status" value="2"/>
</dbReference>
<comment type="catalytic activity">
    <reaction evidence="1">
        <text>ATP + protein L-histidine = ADP + protein N-phospho-L-histidine.</text>
        <dbReference type="EC" id="2.7.13.3"/>
    </reaction>
</comment>
<dbReference type="SUPFAM" id="SSF55874">
    <property type="entry name" value="ATPase domain of HSP90 chaperone/DNA topoisomerase II/histidine kinase"/>
    <property type="match status" value="1"/>
</dbReference>
<dbReference type="EC" id="2.7.13.3" evidence="2"/>
<feature type="domain" description="PAC" evidence="7">
    <location>
        <begin position="237"/>
        <end position="290"/>
    </location>
</feature>
<evidence type="ECO:0000259" key="7">
    <source>
        <dbReference type="PROSITE" id="PS50113"/>
    </source>
</evidence>
<gene>
    <name evidence="8" type="ordered locus">MCP_0602</name>
</gene>
<dbReference type="PROSITE" id="PS50113">
    <property type="entry name" value="PAC"/>
    <property type="match status" value="2"/>
</dbReference>
<dbReference type="InterPro" id="IPR052162">
    <property type="entry name" value="Sensor_kinase/Photoreceptor"/>
</dbReference>
<reference evidence="9" key="3">
    <citation type="journal article" date="2011" name="PLoS ONE">
        <title>Genome sequence of a mesophilic hydrogenotrophic methanogen Methanocella paludicola, the first cultivated representative of the order Methanocellales.</title>
        <authorList>
            <person name="Sakai S."/>
            <person name="Takaki Y."/>
            <person name="Shimamura S."/>
            <person name="Sekine M."/>
            <person name="Tajima T."/>
            <person name="Kosugi H."/>
            <person name="Ichikawa N."/>
            <person name="Tasumi E."/>
            <person name="Hiraki A.T."/>
            <person name="Shimizu A."/>
            <person name="Kato Y."/>
            <person name="Nishiko R."/>
            <person name="Mori K."/>
            <person name="Fujita N."/>
            <person name="Imachi H."/>
            <person name="Takai K."/>
        </authorList>
    </citation>
    <scope>NUCLEOTIDE SEQUENCE [LARGE SCALE GENOMIC DNA]</scope>
    <source>
        <strain evidence="9">DSM 17711 / JCM 13418 / NBRC 101707 / SANAE</strain>
    </source>
</reference>
<dbReference type="PANTHER" id="PTHR43304">
    <property type="entry name" value="PHYTOCHROME-LIKE PROTEIN CPH1"/>
    <property type="match status" value="1"/>
</dbReference>
<dbReference type="InterPro" id="IPR003594">
    <property type="entry name" value="HATPase_dom"/>
</dbReference>
<dbReference type="GO" id="GO:0004673">
    <property type="term" value="F:protein histidine kinase activity"/>
    <property type="evidence" value="ECO:0007669"/>
    <property type="project" value="UniProtKB-EC"/>
</dbReference>
<keyword evidence="9" id="KW-1185">Reference proteome</keyword>
<evidence type="ECO:0000256" key="4">
    <source>
        <dbReference type="ARBA" id="ARBA00022679"/>
    </source>
</evidence>
<organism evidence="8 9">
    <name type="scientific">Methanocella paludicola (strain DSM 17711 / JCM 13418 / NBRC 101707 / SANAE)</name>
    <dbReference type="NCBI Taxonomy" id="304371"/>
    <lineage>
        <taxon>Archaea</taxon>
        <taxon>Methanobacteriati</taxon>
        <taxon>Methanobacteriota</taxon>
        <taxon>Stenosarchaea group</taxon>
        <taxon>Methanomicrobia</taxon>
        <taxon>Methanocellales</taxon>
        <taxon>Methanocellaceae</taxon>
        <taxon>Methanocella</taxon>
    </lineage>
</organism>
<dbReference type="eggNOG" id="arCOG02352">
    <property type="taxonomic scope" value="Archaea"/>
</dbReference>
<evidence type="ECO:0000256" key="3">
    <source>
        <dbReference type="ARBA" id="ARBA00022553"/>
    </source>
</evidence>
<dbReference type="EMBL" id="AP011532">
    <property type="protein sequence ID" value="BAI60674.1"/>
    <property type="molecule type" value="Genomic_DNA"/>
</dbReference>
<dbReference type="InParanoid" id="D1YW52"/>
<evidence type="ECO:0000259" key="6">
    <source>
        <dbReference type="PROSITE" id="PS50109"/>
    </source>
</evidence>
<dbReference type="SMART" id="SM00387">
    <property type="entry name" value="HATPase_c"/>
    <property type="match status" value="1"/>
</dbReference>
<dbReference type="AlphaFoldDB" id="D1YW52"/>
<sequence>MHSGAAPGGNKDEDKTREELLVELRSLRASAADAWRETDRIFRAVADSSRAGILIYQGDDTIYVNRAMADIEGYTIEERLRMKFWETIHPAFQDRVRMKGADWKKGIDVPARSELKLIRKNGEERWAVVSSGVFTLQGKPAVLLIMQDITELKRAEEALKKSQYILAKAQQIAHVGNWALNMNTGQYNFSDEAYRIFGYEPGSVRPTRGWVTSRVYADDRQIVSDFYRTIARERKRCSVDYRIVWPDGTIRYVNSVADKIVVGKSGLPERVYGINQDVTDRKLAEEALLKAKNEAELYVDLMGHDINNMNQISMGYLELAHNILDFEGKLSPENGHLLENAIHSLENSSKLIDNVRKMQRERMGLYEAEVIDVSALLEEVAAQFSLVPNRDVSISCMPGEACLVKANVLLKDVFLNLVGNSIKHSTGPLKVDIHIEKIEHDGLPCFKVAVEDDGPGIPDSLKLTLFDRLNLATTRARGKGFGLCLIKMLVDDYGGQFWVEDRVSGDCTKGARFVVVLPEYNNG</sequence>
<evidence type="ECO:0000313" key="9">
    <source>
        <dbReference type="Proteomes" id="UP000001882"/>
    </source>
</evidence>
<dbReference type="SMART" id="SM00086">
    <property type="entry name" value="PAC"/>
    <property type="match status" value="2"/>
</dbReference>
<dbReference type="InterPro" id="IPR035965">
    <property type="entry name" value="PAS-like_dom_sf"/>
</dbReference>
<evidence type="ECO:0000313" key="8">
    <source>
        <dbReference type="EMBL" id="BAI60674.1"/>
    </source>
</evidence>
<dbReference type="STRING" id="304371.MCP_0602"/>
<dbReference type="Pfam" id="PF02518">
    <property type="entry name" value="HATPase_c"/>
    <property type="match status" value="1"/>
</dbReference>
<dbReference type="Pfam" id="PF13426">
    <property type="entry name" value="PAS_9"/>
    <property type="match status" value="1"/>
</dbReference>
<dbReference type="PANTHER" id="PTHR43304:SF1">
    <property type="entry name" value="PAC DOMAIN-CONTAINING PROTEIN"/>
    <property type="match status" value="1"/>
</dbReference>
<dbReference type="InterPro" id="IPR000700">
    <property type="entry name" value="PAS-assoc_C"/>
</dbReference>